<dbReference type="Gramene" id="TKW27903">
    <property type="protein sequence ID" value="TKW27903"/>
    <property type="gene ID" value="SEVIR_3G288500v2"/>
</dbReference>
<gene>
    <name evidence="1" type="ORF">SEVIR_3G288500v2</name>
</gene>
<organism evidence="1 2">
    <name type="scientific">Setaria viridis</name>
    <name type="common">Green bristlegrass</name>
    <name type="synonym">Setaria italica subsp. viridis</name>
    <dbReference type="NCBI Taxonomy" id="4556"/>
    <lineage>
        <taxon>Eukaryota</taxon>
        <taxon>Viridiplantae</taxon>
        <taxon>Streptophyta</taxon>
        <taxon>Embryophyta</taxon>
        <taxon>Tracheophyta</taxon>
        <taxon>Spermatophyta</taxon>
        <taxon>Magnoliopsida</taxon>
        <taxon>Liliopsida</taxon>
        <taxon>Poales</taxon>
        <taxon>Poaceae</taxon>
        <taxon>PACMAD clade</taxon>
        <taxon>Panicoideae</taxon>
        <taxon>Panicodae</taxon>
        <taxon>Paniceae</taxon>
        <taxon>Cenchrinae</taxon>
        <taxon>Setaria</taxon>
    </lineage>
</organism>
<sequence length="139" mass="15165">MAAVSQQLCQCPSSVPPTPCRVILILAPSPGLEPALSSKLEPPQTKPSSIIAPDSQLERFLFTSEIHPTPAISLRFLSPKATPLLQLHPQPLLSLNLPPNRWESKFSPSYRIFSTIAVDLTWRPMLRPSSSPTNSSNGT</sequence>
<dbReference type="AlphaFoldDB" id="A0A4U6VII4"/>
<dbReference type="EMBL" id="CM016554">
    <property type="protein sequence ID" value="TKW27903.1"/>
    <property type="molecule type" value="Genomic_DNA"/>
</dbReference>
<dbReference type="Proteomes" id="UP000298652">
    <property type="component" value="Chromosome 3"/>
</dbReference>
<keyword evidence="2" id="KW-1185">Reference proteome</keyword>
<name>A0A4U6VII4_SETVI</name>
<reference evidence="1" key="1">
    <citation type="submission" date="2019-03" db="EMBL/GenBank/DDBJ databases">
        <title>WGS assembly of Setaria viridis.</title>
        <authorList>
            <person name="Huang P."/>
            <person name="Jenkins J."/>
            <person name="Grimwood J."/>
            <person name="Barry K."/>
            <person name="Healey A."/>
            <person name="Mamidi S."/>
            <person name="Sreedasyam A."/>
            <person name="Shu S."/>
            <person name="Feldman M."/>
            <person name="Wu J."/>
            <person name="Yu Y."/>
            <person name="Chen C."/>
            <person name="Johnson J."/>
            <person name="Rokhsar D."/>
            <person name="Baxter I."/>
            <person name="Schmutz J."/>
            <person name="Brutnell T."/>
            <person name="Kellogg E."/>
        </authorList>
    </citation>
    <scope>NUCLEOTIDE SEQUENCE [LARGE SCALE GENOMIC DNA]</scope>
</reference>
<proteinExistence type="predicted"/>
<accession>A0A4U6VII4</accession>
<evidence type="ECO:0000313" key="1">
    <source>
        <dbReference type="EMBL" id="TKW27903.1"/>
    </source>
</evidence>
<protein>
    <submittedName>
        <fullName evidence="1">Uncharacterized protein</fullName>
    </submittedName>
</protein>
<evidence type="ECO:0000313" key="2">
    <source>
        <dbReference type="Proteomes" id="UP000298652"/>
    </source>
</evidence>